<protein>
    <submittedName>
        <fullName evidence="2">Uncharacterized protein</fullName>
    </submittedName>
</protein>
<feature type="chain" id="PRO_5046388862" evidence="1">
    <location>
        <begin position="27"/>
        <end position="61"/>
    </location>
</feature>
<dbReference type="EMBL" id="JAODBU010000003">
    <property type="protein sequence ID" value="MCT7398042.1"/>
    <property type="molecule type" value="Genomic_DNA"/>
</dbReference>
<reference evidence="2" key="1">
    <citation type="submission" date="2022-09" db="EMBL/GenBank/DDBJ databases">
        <title>Eubacterium sp. LFL-14 isolated from human feces.</title>
        <authorList>
            <person name="Liu F."/>
        </authorList>
    </citation>
    <scope>NUCLEOTIDE SEQUENCE</scope>
    <source>
        <strain evidence="2">LFL-14</strain>
    </source>
</reference>
<comment type="caution">
    <text evidence="2">The sequence shown here is derived from an EMBL/GenBank/DDBJ whole genome shotgun (WGS) entry which is preliminary data.</text>
</comment>
<name>A0ABT2M094_9FIRM</name>
<feature type="signal peptide" evidence="1">
    <location>
        <begin position="1"/>
        <end position="26"/>
    </location>
</feature>
<organism evidence="2 3">
    <name type="scientific">Eubacterium album</name>
    <dbReference type="NCBI Taxonomy" id="2978477"/>
    <lineage>
        <taxon>Bacteria</taxon>
        <taxon>Bacillati</taxon>
        <taxon>Bacillota</taxon>
        <taxon>Clostridia</taxon>
        <taxon>Eubacteriales</taxon>
        <taxon>Eubacteriaceae</taxon>
        <taxon>Eubacterium</taxon>
    </lineage>
</organism>
<evidence type="ECO:0000256" key="1">
    <source>
        <dbReference type="SAM" id="SignalP"/>
    </source>
</evidence>
<keyword evidence="3" id="KW-1185">Reference proteome</keyword>
<dbReference type="Proteomes" id="UP001431199">
    <property type="component" value="Unassembled WGS sequence"/>
</dbReference>
<sequence>MRKRRCKWGICFTALLVCVMSASVFAATASRTTVYADSEDKSIQLEYRCYDTEKDRGIIMD</sequence>
<accession>A0ABT2M094</accession>
<dbReference type="RefSeq" id="WP_022089118.1">
    <property type="nucleotide sequence ID" value="NZ_JAODBU010000003.1"/>
</dbReference>
<keyword evidence="1" id="KW-0732">Signal</keyword>
<evidence type="ECO:0000313" key="3">
    <source>
        <dbReference type="Proteomes" id="UP001431199"/>
    </source>
</evidence>
<proteinExistence type="predicted"/>
<evidence type="ECO:0000313" key="2">
    <source>
        <dbReference type="EMBL" id="MCT7398042.1"/>
    </source>
</evidence>
<gene>
    <name evidence="2" type="ORF">N5B56_02920</name>
</gene>